<keyword evidence="2" id="KW-0812">Transmembrane</keyword>
<feature type="transmembrane region" description="Helical" evidence="2">
    <location>
        <begin position="162"/>
        <end position="183"/>
    </location>
</feature>
<proteinExistence type="predicted"/>
<gene>
    <name evidence="3" type="ORF">ACFFNX_33915</name>
</gene>
<dbReference type="EMBL" id="JBHLZP010000351">
    <property type="protein sequence ID" value="MFB9837181.1"/>
    <property type="molecule type" value="Genomic_DNA"/>
</dbReference>
<keyword evidence="2" id="KW-0472">Membrane</keyword>
<evidence type="ECO:0000313" key="3">
    <source>
        <dbReference type="EMBL" id="MFB9837181.1"/>
    </source>
</evidence>
<organism evidence="3 4">
    <name type="scientific">Actinoallomurus acaciae</name>
    <dbReference type="NCBI Taxonomy" id="502577"/>
    <lineage>
        <taxon>Bacteria</taxon>
        <taxon>Bacillati</taxon>
        <taxon>Actinomycetota</taxon>
        <taxon>Actinomycetes</taxon>
        <taxon>Streptosporangiales</taxon>
        <taxon>Thermomonosporaceae</taxon>
        <taxon>Actinoallomurus</taxon>
    </lineage>
</organism>
<reference evidence="3 4" key="1">
    <citation type="submission" date="2024-09" db="EMBL/GenBank/DDBJ databases">
        <authorList>
            <person name="Sun Q."/>
            <person name="Mori K."/>
        </authorList>
    </citation>
    <scope>NUCLEOTIDE SEQUENCE [LARGE SCALE GENOMIC DNA]</scope>
    <source>
        <strain evidence="3 4">TBRC 0563</strain>
    </source>
</reference>
<evidence type="ECO:0000256" key="2">
    <source>
        <dbReference type="SAM" id="Phobius"/>
    </source>
</evidence>
<comment type="caution">
    <text evidence="3">The sequence shown here is derived from an EMBL/GenBank/DDBJ whole genome shotgun (WGS) entry which is preliminary data.</text>
</comment>
<evidence type="ECO:0008006" key="5">
    <source>
        <dbReference type="Google" id="ProtNLM"/>
    </source>
</evidence>
<evidence type="ECO:0000256" key="1">
    <source>
        <dbReference type="SAM" id="MobiDB-lite"/>
    </source>
</evidence>
<dbReference type="Proteomes" id="UP001589627">
    <property type="component" value="Unassembled WGS sequence"/>
</dbReference>
<keyword evidence="2" id="KW-1133">Transmembrane helix</keyword>
<protein>
    <recommendedName>
        <fullName evidence="5">DNA-directed RNA polymerase specialized sigma24 family protein</fullName>
    </recommendedName>
</protein>
<evidence type="ECO:0000313" key="4">
    <source>
        <dbReference type="Proteomes" id="UP001589627"/>
    </source>
</evidence>
<name>A0ABV5YRL2_9ACTN</name>
<accession>A0ABV5YRL2</accession>
<dbReference type="RefSeq" id="WP_378209960.1">
    <property type="nucleotide sequence ID" value="NZ_JBHLZP010000351.1"/>
</dbReference>
<feature type="region of interest" description="Disordered" evidence="1">
    <location>
        <begin position="297"/>
        <end position="316"/>
    </location>
</feature>
<keyword evidence="4" id="KW-1185">Reference proteome</keyword>
<sequence length="585" mass="63384">MTRLAYVVLWDLAPADRIERALLVVRRCVSRRESDRVRRRVLKRCVRTRWGSSYRSRAWLEMRPAGADLDPGLADAIRRLSRTGRVAYVLRRVEGLTAEETAAELRRLRVSDADGVARRVLESVDTGTELDPDEQRAAILGLDVDTVAVSPRWSPRRARIRASALLAGALAVVVAGVVLEWPAKKIPLLVNARAGTDLSAVKQWPARGDQVDDRALLGRARDAWAGVPESPDEDGVAYGSVALYGLREVPRPRPGPGSLAVLFAGTVGPGRSVLLSDGDLFALYSEGTSEGRSLTFENGAYGSKGPLSVSPPPHPRGETRTAYLLPPDTARTEVAALSDARPAWRPVTPRDGVISLPEPPDSAGCHRTLFRVSSPSRYVAIPETTWIGTDLDNPVTTTEIDWDAPGEKKTGTAPLDTRLVRDVICDHESFPTLGRQSVRYLTVEPFWHAALPEGHHQGAFVSLGIRYGSAQPDPPLDVPARTGESRTLFVDEPPGATGTAQTVAHEVDSDGDVADTAYATASWHAPSGHWYLVAGGAPAIARMRAWGEKNKKTDGRTLILRMSKKPGWNVDVDAETKSGEPGIPQ</sequence>